<sequence length="77" mass="8823">MAFRIIRTETIMYAVDVDRAEVEAQLSYCEPVGLDDRELRSELEDGLRSVDAVHDWAVERSERYGDVQGSTFSVRLV</sequence>
<organism evidence="1 2">
    <name type="scientific">Mycobacterium kyorinense</name>
    <dbReference type="NCBI Taxonomy" id="487514"/>
    <lineage>
        <taxon>Bacteria</taxon>
        <taxon>Bacillati</taxon>
        <taxon>Actinomycetota</taxon>
        <taxon>Actinomycetes</taxon>
        <taxon>Mycobacteriales</taxon>
        <taxon>Mycobacteriaceae</taxon>
        <taxon>Mycobacterium</taxon>
    </lineage>
</organism>
<gene>
    <name evidence="1" type="ORF">AWC14_01820</name>
</gene>
<accession>A0A1X1Y5D5</accession>
<name>A0A1X1Y5D5_9MYCO</name>
<comment type="caution">
    <text evidence="1">The sequence shown here is derived from an EMBL/GenBank/DDBJ whole genome shotgun (WGS) entry which is preliminary data.</text>
</comment>
<proteinExistence type="predicted"/>
<reference evidence="1 2" key="1">
    <citation type="submission" date="2016-01" db="EMBL/GenBank/DDBJ databases">
        <title>The new phylogeny of the genus Mycobacterium.</title>
        <authorList>
            <person name="Tarcisio F."/>
            <person name="Conor M."/>
            <person name="Antonella G."/>
            <person name="Elisabetta G."/>
            <person name="Giulia F.S."/>
            <person name="Sara T."/>
            <person name="Anna F."/>
            <person name="Clotilde B."/>
            <person name="Roberto B."/>
            <person name="Veronica D.S."/>
            <person name="Fabio R."/>
            <person name="Monica P."/>
            <person name="Olivier J."/>
            <person name="Enrico T."/>
            <person name="Nicola S."/>
        </authorList>
    </citation>
    <scope>NUCLEOTIDE SEQUENCE [LARGE SCALE GENOMIC DNA]</scope>
    <source>
        <strain evidence="1 2">DSM 45166</strain>
    </source>
</reference>
<dbReference type="EMBL" id="LQPE01000068">
    <property type="protein sequence ID" value="ORW06295.1"/>
    <property type="molecule type" value="Genomic_DNA"/>
</dbReference>
<evidence type="ECO:0000313" key="1">
    <source>
        <dbReference type="EMBL" id="ORW06295.1"/>
    </source>
</evidence>
<dbReference type="AlphaFoldDB" id="A0A1X1Y5D5"/>
<dbReference type="Proteomes" id="UP000193487">
    <property type="component" value="Unassembled WGS sequence"/>
</dbReference>
<protein>
    <submittedName>
        <fullName evidence="1">Uncharacterized protein</fullName>
    </submittedName>
</protein>
<dbReference type="RefSeq" id="WP_084025097.1">
    <property type="nucleotide sequence ID" value="NZ_LQPE01000068.1"/>
</dbReference>
<evidence type="ECO:0000313" key="2">
    <source>
        <dbReference type="Proteomes" id="UP000193487"/>
    </source>
</evidence>
<keyword evidence="2" id="KW-1185">Reference proteome</keyword>